<dbReference type="AlphaFoldDB" id="A0A1W2EGA5"/>
<evidence type="ECO:0000256" key="4">
    <source>
        <dbReference type="PROSITE-ProRule" id="PRU10040"/>
    </source>
</evidence>
<dbReference type="UniPathway" id="UPA00545">
    <property type="reaction ID" value="UER00823"/>
</dbReference>
<dbReference type="PANTHER" id="PTHR31321:SF57">
    <property type="entry name" value="PECTINESTERASE 53-RELATED"/>
    <property type="match status" value="1"/>
</dbReference>
<evidence type="ECO:0000256" key="5">
    <source>
        <dbReference type="RuleBase" id="RU000589"/>
    </source>
</evidence>
<dbReference type="Proteomes" id="UP000192756">
    <property type="component" value="Unassembled WGS sequence"/>
</dbReference>
<comment type="catalytic activity">
    <reaction evidence="5">
        <text>[(1-&gt;4)-alpha-D-galacturonosyl methyl ester](n) + n H2O = [(1-&gt;4)-alpha-D-galacturonosyl](n) + n methanol + n H(+)</text>
        <dbReference type="Rhea" id="RHEA:22380"/>
        <dbReference type="Rhea" id="RHEA-COMP:14570"/>
        <dbReference type="Rhea" id="RHEA-COMP:14573"/>
        <dbReference type="ChEBI" id="CHEBI:15377"/>
        <dbReference type="ChEBI" id="CHEBI:15378"/>
        <dbReference type="ChEBI" id="CHEBI:17790"/>
        <dbReference type="ChEBI" id="CHEBI:140522"/>
        <dbReference type="ChEBI" id="CHEBI:140523"/>
        <dbReference type="EC" id="3.1.1.11"/>
    </reaction>
</comment>
<feature type="active site" evidence="4">
    <location>
        <position position="208"/>
    </location>
</feature>
<dbReference type="GO" id="GO:0045490">
    <property type="term" value="P:pectin catabolic process"/>
    <property type="evidence" value="ECO:0007669"/>
    <property type="project" value="UniProtKB-UniRule"/>
</dbReference>
<dbReference type="GO" id="GO:0042545">
    <property type="term" value="P:cell wall modification"/>
    <property type="evidence" value="ECO:0007669"/>
    <property type="project" value="UniProtKB-UniRule"/>
</dbReference>
<gene>
    <name evidence="7" type="ORF">SAMN04488524_4802</name>
</gene>
<dbReference type="Pfam" id="PF01095">
    <property type="entry name" value="Pectinesterase"/>
    <property type="match status" value="1"/>
</dbReference>
<evidence type="ECO:0000256" key="1">
    <source>
        <dbReference type="ARBA" id="ARBA00008891"/>
    </source>
</evidence>
<evidence type="ECO:0000313" key="7">
    <source>
        <dbReference type="EMBL" id="SMD08784.1"/>
    </source>
</evidence>
<proteinExistence type="inferred from homology"/>
<dbReference type="InterPro" id="IPR000070">
    <property type="entry name" value="Pectinesterase_cat"/>
</dbReference>
<dbReference type="PANTHER" id="PTHR31321">
    <property type="entry name" value="ACYL-COA THIOESTER HYDROLASE YBHC-RELATED"/>
    <property type="match status" value="1"/>
</dbReference>
<name>A0A1W2EGA5_9SPHI</name>
<feature type="chain" id="PRO_5011827833" description="Pectinesterase" evidence="5">
    <location>
        <begin position="39"/>
        <end position="352"/>
    </location>
</feature>
<keyword evidence="2 5" id="KW-0378">Hydrolase</keyword>
<organism evidence="7 8">
    <name type="scientific">Pedobacter africanus</name>
    <dbReference type="NCBI Taxonomy" id="151894"/>
    <lineage>
        <taxon>Bacteria</taxon>
        <taxon>Pseudomonadati</taxon>
        <taxon>Bacteroidota</taxon>
        <taxon>Sphingobacteriia</taxon>
        <taxon>Sphingobacteriales</taxon>
        <taxon>Sphingobacteriaceae</taxon>
        <taxon>Pedobacter</taxon>
    </lineage>
</organism>
<comment type="similarity">
    <text evidence="1">Belongs to the pectinesterase family.</text>
</comment>
<protein>
    <recommendedName>
        <fullName evidence="5">Pectinesterase</fullName>
        <ecNumber evidence="5">3.1.1.11</ecNumber>
    </recommendedName>
</protein>
<dbReference type="InterPro" id="IPR033131">
    <property type="entry name" value="Pectinesterase_Asp_AS"/>
</dbReference>
<evidence type="ECO:0000259" key="6">
    <source>
        <dbReference type="Pfam" id="PF01095"/>
    </source>
</evidence>
<dbReference type="PROSITE" id="PS00503">
    <property type="entry name" value="PECTINESTERASE_2"/>
    <property type="match status" value="1"/>
</dbReference>
<reference evidence="8" key="1">
    <citation type="submission" date="2017-04" db="EMBL/GenBank/DDBJ databases">
        <authorList>
            <person name="Varghese N."/>
            <person name="Submissions S."/>
        </authorList>
    </citation>
    <scope>NUCLEOTIDE SEQUENCE [LARGE SCALE GENOMIC DNA]</scope>
    <source>
        <strain evidence="8">DSM 12126</strain>
    </source>
</reference>
<dbReference type="EMBL" id="FWXT01000006">
    <property type="protein sequence ID" value="SMD08784.1"/>
    <property type="molecule type" value="Genomic_DNA"/>
</dbReference>
<feature type="signal peptide" evidence="5">
    <location>
        <begin position="1"/>
        <end position="38"/>
    </location>
</feature>
<keyword evidence="3 5" id="KW-0063">Aspartyl esterase</keyword>
<dbReference type="InterPro" id="IPR012334">
    <property type="entry name" value="Pectin_lyas_fold"/>
</dbReference>
<dbReference type="SUPFAM" id="SSF51126">
    <property type="entry name" value="Pectin lyase-like"/>
    <property type="match status" value="1"/>
</dbReference>
<evidence type="ECO:0000256" key="3">
    <source>
        <dbReference type="ARBA" id="ARBA00023085"/>
    </source>
</evidence>
<feature type="domain" description="Pectinesterase catalytic" evidence="6">
    <location>
        <begin position="47"/>
        <end position="344"/>
    </location>
</feature>
<dbReference type="EC" id="3.1.1.11" evidence="5"/>
<accession>A0A1W2EGA5</accession>
<dbReference type="InterPro" id="IPR011050">
    <property type="entry name" value="Pectin_lyase_fold/virulence"/>
</dbReference>
<keyword evidence="5" id="KW-0732">Signal</keyword>
<evidence type="ECO:0000256" key="2">
    <source>
        <dbReference type="ARBA" id="ARBA00022801"/>
    </source>
</evidence>
<dbReference type="GO" id="GO:0030599">
    <property type="term" value="F:pectinesterase activity"/>
    <property type="evidence" value="ECO:0007669"/>
    <property type="project" value="UniProtKB-UniRule"/>
</dbReference>
<sequence length="352" mass="38912">MQTSTGSVLNQFTKTYVKMKMKFLILLFLIGTSGVSMAQVAAFPKEITVAADGSGDFKCIQEAINSVRDLGQERIRIYIRKGTYPEKLVIPSWKTNISLVGEDRDLTVISNADFSGKPYPGGRDETGRDKFGTFNSYTVLVQGNDVVLENLTIANTAGPVGQAVALHAEGDRFVAKNCKMLGYQDTLYATKAQSRQFYLNCYIEGTTDFIFGQATAFFLHCTIHSLSSSYITAASTTANQKYGFVFQDCRLTAAEKATKVYLGRPWRPYAKTVFLNCDLGGHITAEGWNPWKGDAMFPDKEKTAYYAEFGNRGEGAGTKSRVAWSHRLTASQAKLYTLKNVLGGQDNWKPLN</sequence>
<dbReference type="STRING" id="151894.SAMN04488524_4802"/>
<dbReference type="GO" id="GO:0009279">
    <property type="term" value="C:cell outer membrane"/>
    <property type="evidence" value="ECO:0007669"/>
    <property type="project" value="TreeGrafter"/>
</dbReference>
<evidence type="ECO:0000313" key="8">
    <source>
        <dbReference type="Proteomes" id="UP000192756"/>
    </source>
</evidence>
<comment type="pathway">
    <text evidence="5">Glycan metabolism; pectin degradation; 2-dehydro-3-deoxy-D-gluconate from pectin: step 1/5.</text>
</comment>
<keyword evidence="8" id="KW-1185">Reference proteome</keyword>
<dbReference type="Gene3D" id="2.160.20.10">
    <property type="entry name" value="Single-stranded right-handed beta-helix, Pectin lyase-like"/>
    <property type="match status" value="1"/>
</dbReference>